<accession>A0AAV4QBS4</accession>
<gene>
    <name evidence="1" type="ORF">CEXT_3481</name>
</gene>
<name>A0AAV4QBS4_CAEEX</name>
<evidence type="ECO:0000313" key="2">
    <source>
        <dbReference type="Proteomes" id="UP001054945"/>
    </source>
</evidence>
<keyword evidence="2" id="KW-1185">Reference proteome</keyword>
<dbReference type="Proteomes" id="UP001054945">
    <property type="component" value="Unassembled WGS sequence"/>
</dbReference>
<comment type="caution">
    <text evidence="1">The sequence shown here is derived from an EMBL/GenBank/DDBJ whole genome shotgun (WGS) entry which is preliminary data.</text>
</comment>
<dbReference type="AlphaFoldDB" id="A0AAV4QBS4"/>
<protein>
    <submittedName>
        <fullName evidence="1">Uncharacterized protein</fullName>
    </submittedName>
</protein>
<reference evidence="1 2" key="1">
    <citation type="submission" date="2021-06" db="EMBL/GenBank/DDBJ databases">
        <title>Caerostris extrusa draft genome.</title>
        <authorList>
            <person name="Kono N."/>
            <person name="Arakawa K."/>
        </authorList>
    </citation>
    <scope>NUCLEOTIDE SEQUENCE [LARGE SCALE GENOMIC DNA]</scope>
</reference>
<evidence type="ECO:0000313" key="1">
    <source>
        <dbReference type="EMBL" id="GIY06742.1"/>
    </source>
</evidence>
<dbReference type="EMBL" id="BPLR01005995">
    <property type="protein sequence ID" value="GIY06742.1"/>
    <property type="molecule type" value="Genomic_DNA"/>
</dbReference>
<organism evidence="1 2">
    <name type="scientific">Caerostris extrusa</name>
    <name type="common">Bark spider</name>
    <name type="synonym">Caerostris bankana</name>
    <dbReference type="NCBI Taxonomy" id="172846"/>
    <lineage>
        <taxon>Eukaryota</taxon>
        <taxon>Metazoa</taxon>
        <taxon>Ecdysozoa</taxon>
        <taxon>Arthropoda</taxon>
        <taxon>Chelicerata</taxon>
        <taxon>Arachnida</taxon>
        <taxon>Araneae</taxon>
        <taxon>Araneomorphae</taxon>
        <taxon>Entelegynae</taxon>
        <taxon>Araneoidea</taxon>
        <taxon>Araneidae</taxon>
        <taxon>Caerostris</taxon>
    </lineage>
</organism>
<sequence>MRPSKKNVSFRLPGKREIVEFGYSTFYDTIFCNSLPATEQNHPLCWKFLLLDEISREIAKVTHREKMESESLSFLKWKEYHCEELGAAKRICFIPIL</sequence>
<proteinExistence type="predicted"/>